<evidence type="ECO:0000313" key="2">
    <source>
        <dbReference type="EMBL" id="GAA1673243.1"/>
    </source>
</evidence>
<gene>
    <name evidence="2" type="ORF">GCM10009830_19410</name>
</gene>
<sequence>MRCIGVVLSGGRVVAARGVDVGGPGLPEGTADARTGASGGDGPERDVAVVRARSIDGDHAIR</sequence>
<organism evidence="2 3">
    <name type="scientific">Glycomyces endophyticus</name>
    <dbReference type="NCBI Taxonomy" id="480996"/>
    <lineage>
        <taxon>Bacteria</taxon>
        <taxon>Bacillati</taxon>
        <taxon>Actinomycetota</taxon>
        <taxon>Actinomycetes</taxon>
        <taxon>Glycomycetales</taxon>
        <taxon>Glycomycetaceae</taxon>
        <taxon>Glycomyces</taxon>
    </lineage>
</organism>
<feature type="region of interest" description="Disordered" evidence="1">
    <location>
        <begin position="19"/>
        <end position="47"/>
    </location>
</feature>
<proteinExistence type="predicted"/>
<dbReference type="Proteomes" id="UP001499851">
    <property type="component" value="Unassembled WGS sequence"/>
</dbReference>
<accession>A0ABN2GLL4</accession>
<protein>
    <submittedName>
        <fullName evidence="2">Uncharacterized protein</fullName>
    </submittedName>
</protein>
<reference evidence="2 3" key="1">
    <citation type="journal article" date="2019" name="Int. J. Syst. Evol. Microbiol.">
        <title>The Global Catalogue of Microorganisms (GCM) 10K type strain sequencing project: providing services to taxonomists for standard genome sequencing and annotation.</title>
        <authorList>
            <consortium name="The Broad Institute Genomics Platform"/>
            <consortium name="The Broad Institute Genome Sequencing Center for Infectious Disease"/>
            <person name="Wu L."/>
            <person name="Ma J."/>
        </authorList>
    </citation>
    <scope>NUCLEOTIDE SEQUENCE [LARGE SCALE GENOMIC DNA]</scope>
    <source>
        <strain evidence="2 3">JCM 16001</strain>
    </source>
</reference>
<name>A0ABN2GLL4_9ACTN</name>
<dbReference type="EMBL" id="BAAAQF010000005">
    <property type="protein sequence ID" value="GAA1673243.1"/>
    <property type="molecule type" value="Genomic_DNA"/>
</dbReference>
<evidence type="ECO:0000256" key="1">
    <source>
        <dbReference type="SAM" id="MobiDB-lite"/>
    </source>
</evidence>
<comment type="caution">
    <text evidence="2">The sequence shown here is derived from an EMBL/GenBank/DDBJ whole genome shotgun (WGS) entry which is preliminary data.</text>
</comment>
<evidence type="ECO:0000313" key="3">
    <source>
        <dbReference type="Proteomes" id="UP001499851"/>
    </source>
</evidence>
<keyword evidence="3" id="KW-1185">Reference proteome</keyword>